<dbReference type="RefSeq" id="WP_394509014.1">
    <property type="nucleotide sequence ID" value="NZ_JBIGHX010000001.1"/>
</dbReference>
<proteinExistence type="predicted"/>
<dbReference type="Proteomes" id="UP001606302">
    <property type="component" value="Unassembled WGS sequence"/>
</dbReference>
<feature type="signal peptide" evidence="1">
    <location>
        <begin position="1"/>
        <end position="19"/>
    </location>
</feature>
<name>A0ABW7GE56_9BURK</name>
<feature type="chain" id="PRO_5047424243" description="PEP-CTERM sorting domain-containing protein" evidence="1">
    <location>
        <begin position="20"/>
        <end position="119"/>
    </location>
</feature>
<keyword evidence="1" id="KW-0732">Signal</keyword>
<protein>
    <recommendedName>
        <fullName evidence="4">PEP-CTERM sorting domain-containing protein</fullName>
    </recommendedName>
</protein>
<evidence type="ECO:0000256" key="1">
    <source>
        <dbReference type="SAM" id="SignalP"/>
    </source>
</evidence>
<evidence type="ECO:0008006" key="4">
    <source>
        <dbReference type="Google" id="ProtNLM"/>
    </source>
</evidence>
<accession>A0ABW7GE56</accession>
<evidence type="ECO:0000313" key="3">
    <source>
        <dbReference type="Proteomes" id="UP001606302"/>
    </source>
</evidence>
<reference evidence="2 3" key="1">
    <citation type="submission" date="2024-08" db="EMBL/GenBank/DDBJ databases">
        <authorList>
            <person name="Lu H."/>
        </authorList>
    </citation>
    <scope>NUCLEOTIDE SEQUENCE [LARGE SCALE GENOMIC DNA]</scope>
    <source>
        <strain evidence="2 3">DXS20W</strain>
    </source>
</reference>
<comment type="caution">
    <text evidence="2">The sequence shown here is derived from an EMBL/GenBank/DDBJ whole genome shotgun (WGS) entry which is preliminary data.</text>
</comment>
<dbReference type="EMBL" id="JBIGHX010000001">
    <property type="protein sequence ID" value="MFG6460201.1"/>
    <property type="molecule type" value="Genomic_DNA"/>
</dbReference>
<gene>
    <name evidence="2" type="ORF">ACG04Q_01375</name>
</gene>
<evidence type="ECO:0000313" key="2">
    <source>
        <dbReference type="EMBL" id="MFG6460201.1"/>
    </source>
</evidence>
<sequence>MKALVIAAAFAALSATAFAGATREAQAKSDTAVTVIADAGRLSSTGLTALHDGSPWAGASPTPATGGDFDTLTSQIEPGHLLVALCVLGFALSRPLGRLLRRHEQQRRASALASTLPRR</sequence>
<organism evidence="2 3">
    <name type="scientific">Pelomonas lactea</name>
    <dbReference type="NCBI Taxonomy" id="3299030"/>
    <lineage>
        <taxon>Bacteria</taxon>
        <taxon>Pseudomonadati</taxon>
        <taxon>Pseudomonadota</taxon>
        <taxon>Betaproteobacteria</taxon>
        <taxon>Burkholderiales</taxon>
        <taxon>Sphaerotilaceae</taxon>
        <taxon>Roseateles</taxon>
    </lineage>
</organism>
<keyword evidence="3" id="KW-1185">Reference proteome</keyword>